<dbReference type="Pfam" id="PF10825">
    <property type="entry name" value="DUF2752"/>
    <property type="match status" value="1"/>
</dbReference>
<reference evidence="2 3" key="1">
    <citation type="submission" date="2020-07" db="EMBL/GenBank/DDBJ databases">
        <title>Roseicoccus Jingziensis gen. nov., sp. nov., isolated from coastal seawater.</title>
        <authorList>
            <person name="Feng X."/>
        </authorList>
    </citation>
    <scope>NUCLEOTIDE SEQUENCE [LARGE SCALE GENOMIC DNA]</scope>
    <source>
        <strain evidence="2 3">N1E253</strain>
    </source>
</reference>
<evidence type="ECO:0000313" key="3">
    <source>
        <dbReference type="Proteomes" id="UP000557872"/>
    </source>
</evidence>
<evidence type="ECO:0000256" key="1">
    <source>
        <dbReference type="SAM" id="Phobius"/>
    </source>
</evidence>
<feature type="transmembrane region" description="Helical" evidence="1">
    <location>
        <begin position="7"/>
        <end position="27"/>
    </location>
</feature>
<dbReference type="InterPro" id="IPR021215">
    <property type="entry name" value="DUF2752"/>
</dbReference>
<keyword evidence="3" id="KW-1185">Reference proteome</keyword>
<feature type="transmembrane region" description="Helical" evidence="1">
    <location>
        <begin position="110"/>
        <end position="134"/>
    </location>
</feature>
<dbReference type="RefSeq" id="WP_178933668.1">
    <property type="nucleotide sequence ID" value="NZ_JACBAZ010000006.1"/>
</dbReference>
<dbReference type="Proteomes" id="UP000557872">
    <property type="component" value="Unassembled WGS sequence"/>
</dbReference>
<dbReference type="EMBL" id="JACBAZ010000006">
    <property type="protein sequence ID" value="NWK56837.1"/>
    <property type="molecule type" value="Genomic_DNA"/>
</dbReference>
<dbReference type="AlphaFoldDB" id="A0A851GP86"/>
<name>A0A851GP86_9BACT</name>
<keyword evidence="1" id="KW-0812">Transmembrane</keyword>
<protein>
    <submittedName>
        <fullName evidence="2">DUF2752 domain-containing protein</fullName>
    </submittedName>
</protein>
<comment type="caution">
    <text evidence="2">The sequence shown here is derived from an EMBL/GenBank/DDBJ whole genome shotgun (WGS) entry which is preliminary data.</text>
</comment>
<organism evidence="2 3">
    <name type="scientific">Oceaniferula marina</name>
    <dbReference type="NCBI Taxonomy" id="2748318"/>
    <lineage>
        <taxon>Bacteria</taxon>
        <taxon>Pseudomonadati</taxon>
        <taxon>Verrucomicrobiota</taxon>
        <taxon>Verrucomicrobiia</taxon>
        <taxon>Verrucomicrobiales</taxon>
        <taxon>Verrucomicrobiaceae</taxon>
        <taxon>Oceaniferula</taxon>
    </lineage>
</organism>
<keyword evidence="1" id="KW-1133">Transmembrane helix</keyword>
<accession>A0A851GP86</accession>
<keyword evidence="1" id="KW-0472">Membrane</keyword>
<proteinExistence type="predicted"/>
<gene>
    <name evidence="2" type="ORF">HW115_14535</name>
</gene>
<sequence>MATRARQLWPLLLPLAACGFTSFFYTLSSWLGGHGIECAIRRWTGWFCPGCGGTRCAGALARGELTEAMQWNPMLAIGVILFGVGSLYLIISLTVLGRPAPNLSGVSPRWFWAGIAIIALFTVLRNTSTFAWLAP</sequence>
<evidence type="ECO:0000313" key="2">
    <source>
        <dbReference type="EMBL" id="NWK56837.1"/>
    </source>
</evidence>
<feature type="transmembrane region" description="Helical" evidence="1">
    <location>
        <begin position="74"/>
        <end position="98"/>
    </location>
</feature>